<keyword evidence="2" id="KW-1185">Reference proteome</keyword>
<comment type="caution">
    <text evidence="1">The sequence shown here is derived from an EMBL/GenBank/DDBJ whole genome shotgun (WGS) entry which is preliminary data.</text>
</comment>
<accession>A0ABU7KCW4</accession>
<sequence>MADPTLRARIAAAALTVPIRLGPATIRNAQAGHTITRLSGSEADHISHVVMDVFANRVDTPAEGYDPRAEVEAHWGGDPEQLIAAWEDDQAQWRARVKELEDALFECGKAAEADDAPKDTEHLAGWATAAVSAYVQKTEADRVRRLAYTERRVELARGAEAKTWKRRMREEREAFDAEIAGQDQEIRGLTADNARLQRLSDRRWVGWRSACARAVDAREDAKTERFFAHAAEEELVKFRRAHKSLQNTATRYRTDRDDAWHTLENQEDEDVIREEGRREGIAELVAHLENVAAEARTGRDTGYPEESEGLGPTRWCLLTDRAHWLARKYADGRGAPVPDATARAQALEKELERVQGRHACEVVGLRREVADWKRCYHARERWAYELQAELHEVRTTTRRRELVLADRLRRRGERLRHVETRYALSELGANHVNQLLELATRFQDGPVTVTPHGEGKGWRCSWPAPDWPGNPGQGPTLTEDHVDRFDALARASQISAQAEADAALR</sequence>
<proteinExistence type="predicted"/>
<reference evidence="1 2" key="1">
    <citation type="submission" date="2023-08" db="EMBL/GenBank/DDBJ databases">
        <authorList>
            <person name="Girao M."/>
            <person name="Carvalho M.F."/>
        </authorList>
    </citation>
    <scope>NUCLEOTIDE SEQUENCE [LARGE SCALE GENOMIC DNA]</scope>
    <source>
        <strain evidence="1 2">CT-R113</strain>
    </source>
</reference>
<protein>
    <submittedName>
        <fullName evidence="1">Uncharacterized protein</fullName>
    </submittedName>
</protein>
<evidence type="ECO:0000313" key="1">
    <source>
        <dbReference type="EMBL" id="MEE2040078.1"/>
    </source>
</evidence>
<name>A0ABU7KCW4_9ACTN</name>
<dbReference type="Proteomes" id="UP001356095">
    <property type="component" value="Unassembled WGS sequence"/>
</dbReference>
<gene>
    <name evidence="1" type="ORF">Q8791_22945</name>
</gene>
<evidence type="ECO:0000313" key="2">
    <source>
        <dbReference type="Proteomes" id="UP001356095"/>
    </source>
</evidence>
<dbReference type="RefSeq" id="WP_330093848.1">
    <property type="nucleotide sequence ID" value="NZ_JAUZMY010000026.1"/>
</dbReference>
<organism evidence="1 2">
    <name type="scientific">Nocardiopsis codii</name>
    <dbReference type="NCBI Taxonomy" id="3065942"/>
    <lineage>
        <taxon>Bacteria</taxon>
        <taxon>Bacillati</taxon>
        <taxon>Actinomycetota</taxon>
        <taxon>Actinomycetes</taxon>
        <taxon>Streptosporangiales</taxon>
        <taxon>Nocardiopsidaceae</taxon>
        <taxon>Nocardiopsis</taxon>
    </lineage>
</organism>
<dbReference type="EMBL" id="JAUZMY010000026">
    <property type="protein sequence ID" value="MEE2040078.1"/>
    <property type="molecule type" value="Genomic_DNA"/>
</dbReference>